<proteinExistence type="predicted"/>
<comment type="caution">
    <text evidence="1">The sequence shown here is derived from an EMBL/GenBank/DDBJ whole genome shotgun (WGS) entry which is preliminary data.</text>
</comment>
<evidence type="ECO:0000313" key="1">
    <source>
        <dbReference type="EMBL" id="KPM46717.1"/>
    </source>
</evidence>
<gene>
    <name evidence="1" type="ORF">AFM12_18255</name>
</gene>
<protein>
    <submittedName>
        <fullName evidence="1">Uncharacterized protein</fullName>
    </submittedName>
</protein>
<sequence length="341" mass="36066">MKKQILTMMAAGFMAAMTSCEDNGGMNPMNTTAMVYASNNANGDVTLYEYENNSMATTTTYESSSSAADGVYYDASSDQIFQVSRSDKGIEGFSADASVSVGGLINVNISIDGPNDMESPREMAVNGNFYVVADNADVDGDSNTPDGRLFVYQKSGNSFMLRNVITTDIKLWGITFIGDDLYAVVDTDNELAVYTDFLSNSSTGMLTTGKRVAIEGLVRTHGLTYDAASNTMVMTDIGQASNGQDDGGFYIIENFMSKFDGTANGGMISTSETIIVSGSNTMMGNPVDVAYDGATKTVFIAEAGNGGGRVLSFANVTSGGNIAPSTNYNLESASSVYLHKM</sequence>
<dbReference type="RefSeq" id="WP_055151486.1">
    <property type="nucleotide sequence ID" value="NZ_JXSZ01000015.1"/>
</dbReference>
<evidence type="ECO:0000313" key="2">
    <source>
        <dbReference type="Proteomes" id="UP000050454"/>
    </source>
</evidence>
<organism evidence="1 2">
    <name type="scientific">Jiulongibacter sediminis</name>
    <dbReference type="NCBI Taxonomy" id="1605367"/>
    <lineage>
        <taxon>Bacteria</taxon>
        <taxon>Pseudomonadati</taxon>
        <taxon>Bacteroidota</taxon>
        <taxon>Cytophagia</taxon>
        <taxon>Cytophagales</taxon>
        <taxon>Leadbetterellaceae</taxon>
        <taxon>Jiulongibacter</taxon>
    </lineage>
</organism>
<dbReference type="SUPFAM" id="SSF75011">
    <property type="entry name" value="3-carboxy-cis,cis-mucoante lactonizing enzyme"/>
    <property type="match status" value="1"/>
</dbReference>
<dbReference type="PATRIC" id="fig|1605367.3.peg.1088"/>
<dbReference type="OrthoDB" id="834772at2"/>
<reference evidence="1 2" key="1">
    <citation type="submission" date="2015-07" db="EMBL/GenBank/DDBJ databases">
        <title>The draft genome sequence of Leadbetterella sp. JN14-9.</title>
        <authorList>
            <person name="Liu Y."/>
            <person name="Du J."/>
            <person name="Shao Z."/>
        </authorList>
    </citation>
    <scope>NUCLEOTIDE SEQUENCE [LARGE SCALE GENOMIC DNA]</scope>
    <source>
        <strain evidence="1 2">JN14-9</strain>
    </source>
</reference>
<accession>A0A0P7BN11</accession>
<dbReference type="PROSITE" id="PS51257">
    <property type="entry name" value="PROKAR_LIPOPROTEIN"/>
    <property type="match status" value="1"/>
</dbReference>
<dbReference type="STRING" id="1605367.AFM12_18255"/>
<name>A0A0P7BN11_9BACT</name>
<keyword evidence="2" id="KW-1185">Reference proteome</keyword>
<dbReference type="Proteomes" id="UP000050454">
    <property type="component" value="Unassembled WGS sequence"/>
</dbReference>
<dbReference type="AlphaFoldDB" id="A0A0P7BN11"/>
<dbReference type="EMBL" id="LGTQ01000015">
    <property type="protein sequence ID" value="KPM46717.1"/>
    <property type="molecule type" value="Genomic_DNA"/>
</dbReference>